<dbReference type="SUPFAM" id="SSF51735">
    <property type="entry name" value="NAD(P)-binding Rossmann-fold domains"/>
    <property type="match status" value="1"/>
</dbReference>
<evidence type="ECO:0000256" key="3">
    <source>
        <dbReference type="ARBA" id="ARBA00022989"/>
    </source>
</evidence>
<dbReference type="Pfam" id="PF00106">
    <property type="entry name" value="adh_short"/>
    <property type="match status" value="1"/>
</dbReference>
<dbReference type="Proteomes" id="UP000663877">
    <property type="component" value="Unassembled WGS sequence"/>
</dbReference>
<feature type="transmembrane region" description="Helical" evidence="6">
    <location>
        <begin position="59"/>
        <end position="79"/>
    </location>
</feature>
<dbReference type="InterPro" id="IPR020904">
    <property type="entry name" value="Sc_DH/Rdtase_CS"/>
</dbReference>
<keyword evidence="10" id="KW-1185">Reference proteome</keyword>
<dbReference type="InterPro" id="IPR036291">
    <property type="entry name" value="NAD(P)-bd_dom_sf"/>
</dbReference>
<evidence type="ECO:0000313" key="8">
    <source>
        <dbReference type="EMBL" id="CAF1293508.1"/>
    </source>
</evidence>
<dbReference type="PRINTS" id="PR00081">
    <property type="entry name" value="GDHRDH"/>
</dbReference>
<dbReference type="Proteomes" id="UP000663832">
    <property type="component" value="Unassembled WGS sequence"/>
</dbReference>
<dbReference type="EMBL" id="CAJNOM010000846">
    <property type="protein sequence ID" value="CAF1570927.1"/>
    <property type="molecule type" value="Genomic_DNA"/>
</dbReference>
<evidence type="ECO:0000256" key="5">
    <source>
        <dbReference type="ARBA" id="ARBA00023136"/>
    </source>
</evidence>
<name>A0A815CX13_9BILA</name>
<dbReference type="GO" id="GO:0016020">
    <property type="term" value="C:membrane"/>
    <property type="evidence" value="ECO:0007669"/>
    <property type="project" value="UniProtKB-SubCell"/>
</dbReference>
<keyword evidence="5 6" id="KW-0472">Membrane</keyword>
<dbReference type="GO" id="GO:0016491">
    <property type="term" value="F:oxidoreductase activity"/>
    <property type="evidence" value="ECO:0007669"/>
    <property type="project" value="UniProtKB-KW"/>
</dbReference>
<comment type="subcellular location">
    <subcellularLocation>
        <location evidence="1">Membrane</location>
    </subcellularLocation>
</comment>
<feature type="transmembrane region" description="Helical" evidence="6">
    <location>
        <begin position="349"/>
        <end position="366"/>
    </location>
</feature>
<gene>
    <name evidence="8" type="ORF">BJG266_LOCUS31877</name>
    <name evidence="9" type="ORF">QVE165_LOCUS48822</name>
</gene>
<dbReference type="OrthoDB" id="5296at2759"/>
<dbReference type="InterPro" id="IPR017452">
    <property type="entry name" value="GPCR_Rhodpsn_7TM"/>
</dbReference>
<dbReference type="GO" id="GO:0004930">
    <property type="term" value="F:G protein-coupled receptor activity"/>
    <property type="evidence" value="ECO:0007669"/>
    <property type="project" value="InterPro"/>
</dbReference>
<sequence length="673" mass="76273">MSSSAVSSLLLEANNLNYIAMMFIRCYCYIVIPPGTLGHLLSIYVFTRRSLLSNPCSRYFLAASIIGLLHTCYVLPMRMIQSAFVDTDPGAYSVVFCKITWLLLNSLRGLGFWFIVCACADRYLCSSRSINMRAWSSVRVANRVIPLIILIILVAYSHVPVFFEIDIIPATQKPICYPPGPPGTYRIVLSYFNLIFLGLSPSLAMLMFGLLTLRNVERAKRLRVVPTTETINITNRTTNTHMLRMLLVQVLVYCITGLTFSVALIITAINASAPKNAFQVAQENMINAAVGMLSTVGPCLSFYLFTLSSGLFRKELKKLYQKLHRAENHPQQIRIQTTNTDHDGTIRTMILLIVLLLLLDSIYQLYRYFFPLPNIDPKGKYVLISGCDSGFGHTLAIELDKQGFNVFAGILNSNSETSLRNNLSERASIFRLDITRQEDIDAAFELVQEKTNILHALVNNAGISTSAYIDWMTMESMRRIMDVNFFGHVAMTKTFLPLLIKKRGSRVINICSVAGILTTPMKSAYSSSKYALESFSDCLRREMASWGLYVSIVEPGPMKTPIIDGHDKLMTKFWNESSKDVQDRWGEDFFQMQTKKLSDNFLYRYAEDQTKVIRSLQHAVINSRPEIRYRPGWQSKLFFLPLSMAPTWLTDFILIRAANTDLKPAGVRKYHID</sequence>
<evidence type="ECO:0000256" key="6">
    <source>
        <dbReference type="SAM" id="Phobius"/>
    </source>
</evidence>
<feature type="transmembrane region" description="Helical" evidence="6">
    <location>
        <begin position="20"/>
        <end position="47"/>
    </location>
</feature>
<keyword evidence="3 6" id="KW-1133">Transmembrane helix</keyword>
<dbReference type="Pfam" id="PF00001">
    <property type="entry name" value="7tm_1"/>
    <property type="match status" value="1"/>
</dbReference>
<evidence type="ECO:0000256" key="2">
    <source>
        <dbReference type="ARBA" id="ARBA00022692"/>
    </source>
</evidence>
<dbReference type="PRINTS" id="PR00080">
    <property type="entry name" value="SDRFAMILY"/>
</dbReference>
<feature type="transmembrane region" description="Helical" evidence="6">
    <location>
        <begin position="99"/>
        <end position="120"/>
    </location>
</feature>
<dbReference type="PANTHER" id="PTHR43313">
    <property type="entry name" value="SHORT-CHAIN DEHYDROGENASE/REDUCTASE FAMILY 9C"/>
    <property type="match status" value="1"/>
</dbReference>
<evidence type="ECO:0000313" key="10">
    <source>
        <dbReference type="Proteomes" id="UP000663832"/>
    </source>
</evidence>
<reference evidence="8" key="1">
    <citation type="submission" date="2021-02" db="EMBL/GenBank/DDBJ databases">
        <authorList>
            <person name="Nowell W R."/>
        </authorList>
    </citation>
    <scope>NUCLEOTIDE SEQUENCE</scope>
</reference>
<feature type="transmembrane region" description="Helical" evidence="6">
    <location>
        <begin position="246"/>
        <end position="269"/>
    </location>
</feature>
<feature type="transmembrane region" description="Helical" evidence="6">
    <location>
        <begin position="140"/>
        <end position="159"/>
    </location>
</feature>
<dbReference type="Gene3D" id="1.20.1070.10">
    <property type="entry name" value="Rhodopsin 7-helix transmembrane proteins"/>
    <property type="match status" value="1"/>
</dbReference>
<feature type="transmembrane region" description="Helical" evidence="6">
    <location>
        <begin position="191"/>
        <end position="213"/>
    </location>
</feature>
<feature type="transmembrane region" description="Helical" evidence="6">
    <location>
        <begin position="289"/>
        <end position="312"/>
    </location>
</feature>
<evidence type="ECO:0000313" key="9">
    <source>
        <dbReference type="EMBL" id="CAF1570927.1"/>
    </source>
</evidence>
<organism evidence="8 11">
    <name type="scientific">Adineta steineri</name>
    <dbReference type="NCBI Taxonomy" id="433720"/>
    <lineage>
        <taxon>Eukaryota</taxon>
        <taxon>Metazoa</taxon>
        <taxon>Spiralia</taxon>
        <taxon>Gnathifera</taxon>
        <taxon>Rotifera</taxon>
        <taxon>Eurotatoria</taxon>
        <taxon>Bdelloidea</taxon>
        <taxon>Adinetida</taxon>
        <taxon>Adinetidae</taxon>
        <taxon>Adineta</taxon>
    </lineage>
</organism>
<dbReference type="InterPro" id="IPR002347">
    <property type="entry name" value="SDR_fam"/>
</dbReference>
<evidence type="ECO:0000259" key="7">
    <source>
        <dbReference type="PROSITE" id="PS50262"/>
    </source>
</evidence>
<evidence type="ECO:0000256" key="4">
    <source>
        <dbReference type="ARBA" id="ARBA00023002"/>
    </source>
</evidence>
<comment type="caution">
    <text evidence="8">The sequence shown here is derived from an EMBL/GenBank/DDBJ whole genome shotgun (WGS) entry which is preliminary data.</text>
</comment>
<protein>
    <recommendedName>
        <fullName evidence="7">G-protein coupled receptors family 1 profile domain-containing protein</fullName>
    </recommendedName>
</protein>
<keyword evidence="2 6" id="KW-0812">Transmembrane</keyword>
<dbReference type="AlphaFoldDB" id="A0A815CX13"/>
<dbReference type="PANTHER" id="PTHR43313:SF50">
    <property type="entry name" value="GH26015P"/>
    <property type="match status" value="1"/>
</dbReference>
<dbReference type="GO" id="GO:0008202">
    <property type="term" value="P:steroid metabolic process"/>
    <property type="evidence" value="ECO:0007669"/>
    <property type="project" value="TreeGrafter"/>
</dbReference>
<dbReference type="Gene3D" id="3.40.50.720">
    <property type="entry name" value="NAD(P)-binding Rossmann-like Domain"/>
    <property type="match status" value="1"/>
</dbReference>
<dbReference type="PROSITE" id="PS50262">
    <property type="entry name" value="G_PROTEIN_RECEP_F1_2"/>
    <property type="match status" value="1"/>
</dbReference>
<evidence type="ECO:0000256" key="1">
    <source>
        <dbReference type="ARBA" id="ARBA00004370"/>
    </source>
</evidence>
<dbReference type="EMBL" id="CAJNOI010000496">
    <property type="protein sequence ID" value="CAF1293508.1"/>
    <property type="molecule type" value="Genomic_DNA"/>
</dbReference>
<keyword evidence="4" id="KW-0560">Oxidoreductase</keyword>
<dbReference type="PROSITE" id="PS00061">
    <property type="entry name" value="ADH_SHORT"/>
    <property type="match status" value="1"/>
</dbReference>
<dbReference type="InterPro" id="IPR000276">
    <property type="entry name" value="GPCR_Rhodpsn"/>
</dbReference>
<proteinExistence type="predicted"/>
<accession>A0A815CX13</accession>
<feature type="domain" description="G-protein coupled receptors family 1 profile" evidence="7">
    <location>
        <begin position="38"/>
        <end position="305"/>
    </location>
</feature>
<evidence type="ECO:0000313" key="11">
    <source>
        <dbReference type="Proteomes" id="UP000663877"/>
    </source>
</evidence>
<dbReference type="SUPFAM" id="SSF81321">
    <property type="entry name" value="Family A G protein-coupled receptor-like"/>
    <property type="match status" value="1"/>
</dbReference>